<evidence type="ECO:0000256" key="4">
    <source>
        <dbReference type="ARBA" id="ARBA00022801"/>
    </source>
</evidence>
<gene>
    <name evidence="10" type="ORF">H103_05905</name>
</gene>
<feature type="region of interest" description="Disordered" evidence="7">
    <location>
        <begin position="64"/>
        <end position="109"/>
    </location>
</feature>
<name>A0A022VXB5_TRIRU</name>
<evidence type="ECO:0000256" key="1">
    <source>
        <dbReference type="ARBA" id="ARBA00001941"/>
    </source>
</evidence>
<proteinExistence type="predicted"/>
<keyword evidence="3 8" id="KW-0732">Signal</keyword>
<dbReference type="PANTHER" id="PTHR46471">
    <property type="entry name" value="CHITIN DEACETYLASE"/>
    <property type="match status" value="1"/>
</dbReference>
<evidence type="ECO:0000313" key="10">
    <source>
        <dbReference type="EMBL" id="EZF50715.1"/>
    </source>
</evidence>
<keyword evidence="2" id="KW-0479">Metal-binding</keyword>
<dbReference type="HOGENOM" id="CLU_050708_0_0_1"/>
<evidence type="ECO:0000256" key="6">
    <source>
        <dbReference type="ARBA" id="ARBA00023285"/>
    </source>
</evidence>
<keyword evidence="4" id="KW-0378">Hydrolase</keyword>
<dbReference type="InterPro" id="IPR002509">
    <property type="entry name" value="NODB_dom"/>
</dbReference>
<feature type="chain" id="PRO_5001511062" description="NodB homology domain-containing protein" evidence="8">
    <location>
        <begin position="21"/>
        <end position="370"/>
    </location>
</feature>
<organism evidence="10">
    <name type="scientific">Trichophyton rubrum CBS 288.86</name>
    <dbReference type="NCBI Taxonomy" id="1215330"/>
    <lineage>
        <taxon>Eukaryota</taxon>
        <taxon>Fungi</taxon>
        <taxon>Dikarya</taxon>
        <taxon>Ascomycota</taxon>
        <taxon>Pezizomycotina</taxon>
        <taxon>Eurotiomycetes</taxon>
        <taxon>Eurotiomycetidae</taxon>
        <taxon>Onygenales</taxon>
        <taxon>Arthrodermataceae</taxon>
        <taxon>Trichophyton</taxon>
    </lineage>
</organism>
<dbReference type="GO" id="GO:0046872">
    <property type="term" value="F:metal ion binding"/>
    <property type="evidence" value="ECO:0007669"/>
    <property type="project" value="UniProtKB-KW"/>
</dbReference>
<evidence type="ECO:0000256" key="5">
    <source>
        <dbReference type="ARBA" id="ARBA00023277"/>
    </source>
</evidence>
<accession>A0A022VXB5</accession>
<sequence length="370" mass="40587">MLCRLFTLFIAAALACCVAAIPLQEQQTNSIIERTPGRWPWHPHRPRPHRPRPHWPFPKPHWPKPHWPEPQPQPEPEPTAVPTMAPEPTTVPPTEPSGTYPPDTTPTVVPTVVPTDVPTTFPSMTPTADPTVAPTGTSVPTGAPTGVPPMPGTIPFGTVINECTVNGTIALTFDDGPYDYTGPLLDIFAKNGAKGTFFVNAMNFGNIMDYADVIKRMYKEGHMLGSHTYSHADLSKLNSTGIALEMKKLDDILAPIIDGNRPTYMRAPYFAYSDTVSKTMAELKYHMIDANIDTKDYEHATPDGVPISLENFKKGLAAGGTITLCHDVHQTTVELLIQQILDEVKKRGLRAVTVGECLGDPQANWYRPAQ</sequence>
<feature type="compositionally biased region" description="Pro residues" evidence="7">
    <location>
        <begin position="68"/>
        <end position="79"/>
    </location>
</feature>
<dbReference type="CDD" id="cd10951">
    <property type="entry name" value="CE4_ClCDA_like"/>
    <property type="match status" value="1"/>
</dbReference>
<dbReference type="PROSITE" id="PS51257">
    <property type="entry name" value="PROKAR_LIPOPROTEIN"/>
    <property type="match status" value="1"/>
</dbReference>
<evidence type="ECO:0000256" key="7">
    <source>
        <dbReference type="SAM" id="MobiDB-lite"/>
    </source>
</evidence>
<dbReference type="PANTHER" id="PTHR46471:SF2">
    <property type="entry name" value="CHITIN DEACETYLASE-RELATED"/>
    <property type="match status" value="1"/>
</dbReference>
<reference evidence="10" key="1">
    <citation type="submission" date="2014-02" db="EMBL/GenBank/DDBJ databases">
        <title>The Genome Sequence of Trichophyton rubrum (morphotype fischeri) CBS 288.86.</title>
        <authorList>
            <consortium name="The Broad Institute Genomics Platform"/>
            <person name="Cuomo C.A."/>
            <person name="White T.C."/>
            <person name="Graser Y."/>
            <person name="Martinez-Rossi N."/>
            <person name="Heitman J."/>
            <person name="Young S.K."/>
            <person name="Zeng Q."/>
            <person name="Gargeya S."/>
            <person name="Abouelleil A."/>
            <person name="Alvarado L."/>
            <person name="Chapman S.B."/>
            <person name="Gainer-Dewar J."/>
            <person name="Goldberg J."/>
            <person name="Griggs A."/>
            <person name="Gujja S."/>
            <person name="Hansen M."/>
            <person name="Howarth C."/>
            <person name="Imamovic A."/>
            <person name="Larimer J."/>
            <person name="Martinez D."/>
            <person name="Murphy C."/>
            <person name="Pearson M.D."/>
            <person name="Persinoti G."/>
            <person name="Poon T."/>
            <person name="Priest M."/>
            <person name="Roberts A.D."/>
            <person name="Saif S."/>
            <person name="Shea T.D."/>
            <person name="Sykes S.N."/>
            <person name="Wortman J."/>
            <person name="Nusbaum C."/>
            <person name="Birren B."/>
        </authorList>
    </citation>
    <scope>NUCLEOTIDE SEQUENCE [LARGE SCALE GENOMIC DNA]</scope>
    <source>
        <strain evidence="10">CBS 288.86</strain>
    </source>
</reference>
<evidence type="ECO:0000256" key="3">
    <source>
        <dbReference type="ARBA" id="ARBA00022729"/>
    </source>
</evidence>
<evidence type="ECO:0000256" key="8">
    <source>
        <dbReference type="SAM" id="SignalP"/>
    </source>
</evidence>
<dbReference type="PROSITE" id="PS51677">
    <property type="entry name" value="NODB"/>
    <property type="match status" value="1"/>
</dbReference>
<dbReference type="GO" id="GO:0016810">
    <property type="term" value="F:hydrolase activity, acting on carbon-nitrogen (but not peptide) bonds"/>
    <property type="evidence" value="ECO:0007669"/>
    <property type="project" value="InterPro"/>
</dbReference>
<dbReference type="SUPFAM" id="SSF88713">
    <property type="entry name" value="Glycoside hydrolase/deacetylase"/>
    <property type="match status" value="1"/>
</dbReference>
<keyword evidence="5" id="KW-0119">Carbohydrate metabolism</keyword>
<dbReference type="OrthoDB" id="2125469at2759"/>
<evidence type="ECO:0000256" key="2">
    <source>
        <dbReference type="ARBA" id="ARBA00022723"/>
    </source>
</evidence>
<evidence type="ECO:0000259" key="9">
    <source>
        <dbReference type="PROSITE" id="PS51677"/>
    </source>
</evidence>
<dbReference type="EMBL" id="KK207878">
    <property type="protein sequence ID" value="EZF50715.1"/>
    <property type="molecule type" value="Genomic_DNA"/>
</dbReference>
<keyword evidence="6" id="KW-0170">Cobalt</keyword>
<dbReference type="AlphaFoldDB" id="A0A022VXB5"/>
<dbReference type="Pfam" id="PF01522">
    <property type="entry name" value="Polysacc_deac_1"/>
    <property type="match status" value="1"/>
</dbReference>
<protein>
    <recommendedName>
        <fullName evidence="9">NodB homology domain-containing protein</fullName>
    </recommendedName>
</protein>
<feature type="domain" description="NodB homology" evidence="9">
    <location>
        <begin position="167"/>
        <end position="352"/>
    </location>
</feature>
<dbReference type="Proteomes" id="UP000023758">
    <property type="component" value="Unassembled WGS sequence"/>
</dbReference>
<feature type="signal peptide" evidence="8">
    <location>
        <begin position="1"/>
        <end position="20"/>
    </location>
</feature>
<dbReference type="GO" id="GO:0005975">
    <property type="term" value="P:carbohydrate metabolic process"/>
    <property type="evidence" value="ECO:0007669"/>
    <property type="project" value="InterPro"/>
</dbReference>
<dbReference type="InterPro" id="IPR011330">
    <property type="entry name" value="Glyco_hydro/deAcase_b/a-brl"/>
</dbReference>
<dbReference type="Gene3D" id="3.20.20.370">
    <property type="entry name" value="Glycoside hydrolase/deacetylase"/>
    <property type="match status" value="1"/>
</dbReference>
<comment type="cofactor">
    <cofactor evidence="1">
        <name>Co(2+)</name>
        <dbReference type="ChEBI" id="CHEBI:48828"/>
    </cofactor>
</comment>